<proteinExistence type="predicted"/>
<dbReference type="AlphaFoldDB" id="A0A318RU30"/>
<organism evidence="1 2">
    <name type="scientific">Williamsia limnetica</name>
    <dbReference type="NCBI Taxonomy" id="882452"/>
    <lineage>
        <taxon>Bacteria</taxon>
        <taxon>Bacillati</taxon>
        <taxon>Actinomycetota</taxon>
        <taxon>Actinomycetes</taxon>
        <taxon>Mycobacteriales</taxon>
        <taxon>Nocardiaceae</taxon>
        <taxon>Williamsia</taxon>
    </lineage>
</organism>
<protein>
    <submittedName>
        <fullName evidence="1">Uncharacterized protein</fullName>
    </submittedName>
</protein>
<evidence type="ECO:0000313" key="1">
    <source>
        <dbReference type="EMBL" id="PYE20795.1"/>
    </source>
</evidence>
<comment type="caution">
    <text evidence="1">The sequence shown here is derived from an EMBL/GenBank/DDBJ whole genome shotgun (WGS) entry which is preliminary data.</text>
</comment>
<name>A0A318RU30_WILLI</name>
<accession>A0A318RU30</accession>
<sequence length="149" mass="15877">MIAALRRCQAAGDSDALYFCAAWLHGCGIPAANSALASLVDGDGLDTEAIDSALRQLARQRFDELAQWCIETAGVLNGGMPRDPSAWLPGLTYALRRDDVPLSAGVHRVALADMALLTCSDAVLSRNSVHIRAYQTVRGELLARAAARN</sequence>
<reference evidence="1 2" key="1">
    <citation type="submission" date="2018-06" db="EMBL/GenBank/DDBJ databases">
        <title>Genomic Encyclopedia of Type Strains, Phase IV (KMG-IV): sequencing the most valuable type-strain genomes for metagenomic binning, comparative biology and taxonomic classification.</title>
        <authorList>
            <person name="Goeker M."/>
        </authorList>
    </citation>
    <scope>NUCLEOTIDE SEQUENCE [LARGE SCALE GENOMIC DNA]</scope>
    <source>
        <strain evidence="1 2">DSM 45521</strain>
    </source>
</reference>
<keyword evidence="2" id="KW-1185">Reference proteome</keyword>
<dbReference type="Proteomes" id="UP000247591">
    <property type="component" value="Unassembled WGS sequence"/>
</dbReference>
<dbReference type="EMBL" id="QJSP01000001">
    <property type="protein sequence ID" value="PYE20795.1"/>
    <property type="molecule type" value="Genomic_DNA"/>
</dbReference>
<evidence type="ECO:0000313" key="2">
    <source>
        <dbReference type="Proteomes" id="UP000247591"/>
    </source>
</evidence>
<gene>
    <name evidence="1" type="ORF">DFR67_101186</name>
</gene>